<accession>A0A1U7NH91</accession>
<sequence>MMTEEQAHIDYLKEKAQSLGLTFDQYMLFLIFETLEHAPSINNEVNTPSPWEERFENQNNGGPQGL</sequence>
<reference evidence="2 3" key="1">
    <citation type="submission" date="2016-11" db="EMBL/GenBank/DDBJ databases">
        <title>Description of two novel members of the family Erysipelotrichaceae: Ileibacterium lipovorans gen. nov., sp. nov. and Dubosiella newyorkensis, gen. nov., sp. nov.</title>
        <authorList>
            <person name="Cox L.M."/>
            <person name="Sohn J."/>
            <person name="Tyrrell K.L."/>
            <person name="Citron D.M."/>
            <person name="Lawson P.A."/>
            <person name="Patel N.B."/>
            <person name="Iizumi T."/>
            <person name="Perez-Perez G.I."/>
            <person name="Goldstein E.J."/>
            <person name="Blaser M.J."/>
        </authorList>
    </citation>
    <scope>NUCLEOTIDE SEQUENCE [LARGE SCALE GENOMIC DNA]</scope>
    <source>
        <strain evidence="2 3">NYU-BL-A3</strain>
    </source>
</reference>
<evidence type="ECO:0000313" key="2">
    <source>
        <dbReference type="EMBL" id="OLU40978.1"/>
    </source>
</evidence>
<dbReference type="Proteomes" id="UP000186341">
    <property type="component" value="Unassembled WGS sequence"/>
</dbReference>
<evidence type="ECO:0000313" key="3">
    <source>
        <dbReference type="Proteomes" id="UP000186341"/>
    </source>
</evidence>
<comment type="caution">
    <text evidence="2">The sequence shown here is derived from an EMBL/GenBank/DDBJ whole genome shotgun (WGS) entry which is preliminary data.</text>
</comment>
<proteinExistence type="predicted"/>
<name>A0A1U7NH91_9FIRM</name>
<evidence type="ECO:0000256" key="1">
    <source>
        <dbReference type="SAM" id="MobiDB-lite"/>
    </source>
</evidence>
<dbReference type="OrthoDB" id="9947145at2"/>
<organism evidence="2 3">
    <name type="scientific">Ileibacterium valens</name>
    <dbReference type="NCBI Taxonomy" id="1862668"/>
    <lineage>
        <taxon>Bacteria</taxon>
        <taxon>Bacillati</taxon>
        <taxon>Bacillota</taxon>
        <taxon>Erysipelotrichia</taxon>
        <taxon>Erysipelotrichales</taxon>
        <taxon>Erysipelotrichaceae</taxon>
        <taxon>Ileibacterium</taxon>
    </lineage>
</organism>
<dbReference type="EMBL" id="MPJW01000093">
    <property type="protein sequence ID" value="OLU40978.1"/>
    <property type="molecule type" value="Genomic_DNA"/>
</dbReference>
<feature type="compositionally biased region" description="Polar residues" evidence="1">
    <location>
        <begin position="57"/>
        <end position="66"/>
    </location>
</feature>
<protein>
    <submittedName>
        <fullName evidence="2">Uncharacterized protein</fullName>
    </submittedName>
</protein>
<gene>
    <name evidence="2" type="ORF">BO222_04020</name>
</gene>
<dbReference type="AlphaFoldDB" id="A0A1U7NH91"/>
<keyword evidence="3" id="KW-1185">Reference proteome</keyword>
<dbReference type="RefSeq" id="WP_075818589.1">
    <property type="nucleotide sequence ID" value="NZ_CAPNHH010000023.1"/>
</dbReference>
<feature type="region of interest" description="Disordered" evidence="1">
    <location>
        <begin position="41"/>
        <end position="66"/>
    </location>
</feature>
<dbReference type="GeneID" id="82202382"/>